<dbReference type="OrthoDB" id="6021991at2"/>
<feature type="transmembrane region" description="Helical" evidence="2">
    <location>
        <begin position="145"/>
        <end position="165"/>
    </location>
</feature>
<feature type="compositionally biased region" description="Basic and acidic residues" evidence="1">
    <location>
        <begin position="1"/>
        <end position="19"/>
    </location>
</feature>
<keyword evidence="2" id="KW-0812">Transmembrane</keyword>
<sequence length="170" mass="19253">METKEQPTPKTETQPRTDIKGWGIDADPQNDPTYPMRKRSRDDHQGYSWERPPQQPIDSEVLHSIERPNVTSVFGNSRPPRGLSGQIRRWAFQYGEGSFAHWLPLVLADRVDVVEGVIEDLKAGHVPNFFAERGLRASWKYDRSGVMKGLLIRAGVAAAVLVLLAPKRKR</sequence>
<evidence type="ECO:0000313" key="4">
    <source>
        <dbReference type="Proteomes" id="UP000198510"/>
    </source>
</evidence>
<evidence type="ECO:0000256" key="1">
    <source>
        <dbReference type="SAM" id="MobiDB-lite"/>
    </source>
</evidence>
<evidence type="ECO:0000256" key="2">
    <source>
        <dbReference type="SAM" id="Phobius"/>
    </source>
</evidence>
<feature type="region of interest" description="Disordered" evidence="1">
    <location>
        <begin position="1"/>
        <end position="61"/>
    </location>
</feature>
<proteinExistence type="predicted"/>
<dbReference type="RefSeq" id="WP_089678295.1">
    <property type="nucleotide sequence ID" value="NZ_FNFO01000001.1"/>
</dbReference>
<dbReference type="AlphaFoldDB" id="A0A1G8XG78"/>
<dbReference type="EMBL" id="FNFO01000001">
    <property type="protein sequence ID" value="SDJ89284.1"/>
    <property type="molecule type" value="Genomic_DNA"/>
</dbReference>
<evidence type="ECO:0000313" key="3">
    <source>
        <dbReference type="EMBL" id="SDJ89284.1"/>
    </source>
</evidence>
<dbReference type="STRING" id="1075417.SAMN05421823_101351"/>
<reference evidence="3 4" key="1">
    <citation type="submission" date="2016-10" db="EMBL/GenBank/DDBJ databases">
        <authorList>
            <person name="de Groot N.N."/>
        </authorList>
    </citation>
    <scope>NUCLEOTIDE SEQUENCE [LARGE SCALE GENOMIC DNA]</scope>
    <source>
        <strain evidence="3 4">DSM 25186</strain>
    </source>
</reference>
<name>A0A1G8XG78_9BACT</name>
<dbReference type="Proteomes" id="UP000198510">
    <property type="component" value="Unassembled WGS sequence"/>
</dbReference>
<keyword evidence="2" id="KW-0472">Membrane</keyword>
<keyword evidence="4" id="KW-1185">Reference proteome</keyword>
<keyword evidence="2" id="KW-1133">Transmembrane helix</keyword>
<gene>
    <name evidence="3" type="ORF">SAMN05421823_101351</name>
</gene>
<accession>A0A1G8XG78</accession>
<organism evidence="3 4">
    <name type="scientific">Catalinimonas alkaloidigena</name>
    <dbReference type="NCBI Taxonomy" id="1075417"/>
    <lineage>
        <taxon>Bacteria</taxon>
        <taxon>Pseudomonadati</taxon>
        <taxon>Bacteroidota</taxon>
        <taxon>Cytophagia</taxon>
        <taxon>Cytophagales</taxon>
        <taxon>Catalimonadaceae</taxon>
        <taxon>Catalinimonas</taxon>
    </lineage>
</organism>
<protein>
    <submittedName>
        <fullName evidence="3">Uncharacterized protein</fullName>
    </submittedName>
</protein>